<dbReference type="PANTHER" id="PTHR37285:SF5">
    <property type="entry name" value="SPORE WALL MATURATION PROTEIN DIT1"/>
    <property type="match status" value="1"/>
</dbReference>
<reference evidence="1 2" key="1">
    <citation type="submission" date="2012-02" db="EMBL/GenBank/DDBJ databases">
        <title>Improved High-Quality Draft sequence of Microvirga sp. WSM3557.</title>
        <authorList>
            <consortium name="US DOE Joint Genome Institute"/>
            <person name="Lucas S."/>
            <person name="Han J."/>
            <person name="Lapidus A."/>
            <person name="Cheng J.-F."/>
            <person name="Goodwin L."/>
            <person name="Pitluck S."/>
            <person name="Peters L."/>
            <person name="Zhang X."/>
            <person name="Detter J.C."/>
            <person name="Han C."/>
            <person name="Tapia R."/>
            <person name="Land M."/>
            <person name="Hauser L."/>
            <person name="Kyrpides N."/>
            <person name="Ivanova N."/>
            <person name="Pagani I."/>
            <person name="Brau L."/>
            <person name="Yates R."/>
            <person name="O'Hara G."/>
            <person name="Rui T."/>
            <person name="Howieson J."/>
            <person name="Reeve W."/>
            <person name="Woyke T."/>
        </authorList>
    </citation>
    <scope>NUCLEOTIDE SEQUENCE [LARGE SCALE GENOMIC DNA]</scope>
    <source>
        <strain evidence="1 2">WSM3557</strain>
    </source>
</reference>
<dbReference type="InterPro" id="IPR007817">
    <property type="entry name" value="Isocyanide_synthase_DIT1"/>
</dbReference>
<dbReference type="Proteomes" id="UP000003947">
    <property type="component" value="Unassembled WGS sequence"/>
</dbReference>
<protein>
    <submittedName>
        <fullName evidence="1">Pyoverdine/dityrosine biosynthesis protein</fullName>
    </submittedName>
</protein>
<dbReference type="PATRIC" id="fig|864069.3.peg.3173"/>
<dbReference type="Pfam" id="PF05141">
    <property type="entry name" value="DIT1_PvcA"/>
    <property type="match status" value="1"/>
</dbReference>
<dbReference type="RefSeq" id="WP_009762436.1">
    <property type="nucleotide sequence ID" value="NZ_CP141049.1"/>
</dbReference>
<sequence>MQATSPYIFPFRPFRHLDRSIETAVFTGSKTVGTSFFNPILDLLVPSLEVPAGNALEDRLLELFVDPRVVFGDPAFIRSRADDWKQRFRNVIARGEPMLFSILGFPYKMPVPLKTNRHLADFGEVASLARLNEIGKAIARVYDPGVKIHVFTEGPFSQLNGMPRELADQYFKSLQKVVERFGLGEHIVLQDLSLIIDEQPDFADAWKQLTEEIRQRRDRGDRETLDAIRDALPVRFHNIANPGVSEDELRRAYLNEESATSLRASIQARAEEGVLRYRAFLEARDRINLLERYAPHALAMTVSPRPGRLGVRPLPAPADVLPYHGVPVWNPQRQILEIEYLWDLTRGNGRYECIYLDGDCENKPFLYVRS</sequence>
<dbReference type="STRING" id="864069.MicloDRAFT_00029340"/>
<evidence type="ECO:0000313" key="2">
    <source>
        <dbReference type="Proteomes" id="UP000003947"/>
    </source>
</evidence>
<gene>
    <name evidence="1" type="ORF">MicloDRAFT_00029340</name>
</gene>
<dbReference type="eggNOG" id="COG3207">
    <property type="taxonomic scope" value="Bacteria"/>
</dbReference>
<dbReference type="OrthoDB" id="7952121at2"/>
<organism evidence="1 2">
    <name type="scientific">Microvirga lotononidis</name>
    <dbReference type="NCBI Taxonomy" id="864069"/>
    <lineage>
        <taxon>Bacteria</taxon>
        <taxon>Pseudomonadati</taxon>
        <taxon>Pseudomonadota</taxon>
        <taxon>Alphaproteobacteria</taxon>
        <taxon>Hyphomicrobiales</taxon>
        <taxon>Methylobacteriaceae</taxon>
        <taxon>Microvirga</taxon>
    </lineage>
</organism>
<dbReference type="PANTHER" id="PTHR37285">
    <property type="entry name" value="SPORE WALL MATURATION PROTEIN DIT1"/>
    <property type="match status" value="1"/>
</dbReference>
<dbReference type="HOGENOM" id="CLU_747656_0_0_5"/>
<proteinExistence type="predicted"/>
<keyword evidence="2" id="KW-1185">Reference proteome</keyword>
<dbReference type="EMBL" id="JH660645">
    <property type="protein sequence ID" value="EIM26385.1"/>
    <property type="molecule type" value="Genomic_DNA"/>
</dbReference>
<dbReference type="AlphaFoldDB" id="I4YQZ3"/>
<name>I4YQZ3_9HYPH</name>
<evidence type="ECO:0000313" key="1">
    <source>
        <dbReference type="EMBL" id="EIM26385.1"/>
    </source>
</evidence>
<accession>I4YQZ3</accession>